<dbReference type="OrthoDB" id="791284at2"/>
<accession>A0A4U1CYT2</accession>
<organism evidence="2 3">
    <name type="scientific">Pedobacter polaris</name>
    <dbReference type="NCBI Taxonomy" id="2571273"/>
    <lineage>
        <taxon>Bacteria</taxon>
        <taxon>Pseudomonadati</taxon>
        <taxon>Bacteroidota</taxon>
        <taxon>Sphingobacteriia</taxon>
        <taxon>Sphingobacteriales</taxon>
        <taxon>Sphingobacteriaceae</taxon>
        <taxon>Pedobacter</taxon>
    </lineage>
</organism>
<feature type="signal peptide" evidence="1">
    <location>
        <begin position="1"/>
        <end position="20"/>
    </location>
</feature>
<dbReference type="EMBL" id="SWBR01000001">
    <property type="protein sequence ID" value="TKC12839.1"/>
    <property type="molecule type" value="Genomic_DNA"/>
</dbReference>
<dbReference type="AlphaFoldDB" id="A0A4U1CYT2"/>
<protein>
    <recommendedName>
        <fullName evidence="4">DUF4142 domain-containing protein</fullName>
    </recommendedName>
</protein>
<sequence length="209" mass="22393">MKKLLLIAVLALSLGFTASAQEENVTENPAEVSDSKTMSLDELKAQRATLLALAKSEEFLEKLAKVDKLQAPKETGIAGLDALTSMAAKLIDQMKTTRGSIPQFYASVTGQTMDGAAATNVTPIQPDQLIALSKMFVTMGIDLVKSSKELLTMPGEIKSAGVMKAMKALKSMAYIKNAFVALKQEISYNAKMTQNLIATNKAMTGNKSK</sequence>
<evidence type="ECO:0000313" key="3">
    <source>
        <dbReference type="Proteomes" id="UP000309488"/>
    </source>
</evidence>
<evidence type="ECO:0000256" key="1">
    <source>
        <dbReference type="SAM" id="SignalP"/>
    </source>
</evidence>
<proteinExistence type="predicted"/>
<evidence type="ECO:0000313" key="2">
    <source>
        <dbReference type="EMBL" id="TKC12839.1"/>
    </source>
</evidence>
<evidence type="ECO:0008006" key="4">
    <source>
        <dbReference type="Google" id="ProtNLM"/>
    </source>
</evidence>
<gene>
    <name evidence="2" type="ORF">FA048_04270</name>
</gene>
<comment type="caution">
    <text evidence="2">The sequence shown here is derived from an EMBL/GenBank/DDBJ whole genome shotgun (WGS) entry which is preliminary data.</text>
</comment>
<dbReference type="Proteomes" id="UP000309488">
    <property type="component" value="Unassembled WGS sequence"/>
</dbReference>
<keyword evidence="1" id="KW-0732">Signal</keyword>
<keyword evidence="3" id="KW-1185">Reference proteome</keyword>
<reference evidence="2 3" key="1">
    <citation type="submission" date="2019-04" db="EMBL/GenBank/DDBJ databases">
        <title>Pedobacter sp. RP-3-22 sp. nov., isolated from Arctic soil.</title>
        <authorList>
            <person name="Dahal R.H."/>
            <person name="Kim D.-U."/>
        </authorList>
    </citation>
    <scope>NUCLEOTIDE SEQUENCE [LARGE SCALE GENOMIC DNA]</scope>
    <source>
        <strain evidence="2 3">RP-3-22</strain>
    </source>
</reference>
<dbReference type="RefSeq" id="WP_136838964.1">
    <property type="nucleotide sequence ID" value="NZ_SWBR01000001.1"/>
</dbReference>
<name>A0A4U1CYT2_9SPHI</name>
<feature type="chain" id="PRO_5020634150" description="DUF4142 domain-containing protein" evidence="1">
    <location>
        <begin position="21"/>
        <end position="209"/>
    </location>
</feature>